<dbReference type="Proteomes" id="UP001231189">
    <property type="component" value="Unassembled WGS sequence"/>
</dbReference>
<dbReference type="SUPFAM" id="SSF56672">
    <property type="entry name" value="DNA/RNA polymerases"/>
    <property type="match status" value="1"/>
</dbReference>
<gene>
    <name evidence="3" type="ORF">QYE76_051914</name>
</gene>
<reference evidence="3" key="1">
    <citation type="submission" date="2023-07" db="EMBL/GenBank/DDBJ databases">
        <title>A chromosome-level genome assembly of Lolium multiflorum.</title>
        <authorList>
            <person name="Chen Y."/>
            <person name="Copetti D."/>
            <person name="Kolliker R."/>
            <person name="Studer B."/>
        </authorList>
    </citation>
    <scope>NUCLEOTIDE SEQUENCE</scope>
    <source>
        <strain evidence="3">02402/16</strain>
        <tissue evidence="3">Leaf</tissue>
    </source>
</reference>
<dbReference type="InterPro" id="IPR043502">
    <property type="entry name" value="DNA/RNA_pol_sf"/>
</dbReference>
<proteinExistence type="predicted"/>
<dbReference type="AlphaFoldDB" id="A0AAD8STN7"/>
<organism evidence="3 4">
    <name type="scientific">Lolium multiflorum</name>
    <name type="common">Italian ryegrass</name>
    <name type="synonym">Lolium perenne subsp. multiflorum</name>
    <dbReference type="NCBI Taxonomy" id="4521"/>
    <lineage>
        <taxon>Eukaryota</taxon>
        <taxon>Viridiplantae</taxon>
        <taxon>Streptophyta</taxon>
        <taxon>Embryophyta</taxon>
        <taxon>Tracheophyta</taxon>
        <taxon>Spermatophyta</taxon>
        <taxon>Magnoliopsida</taxon>
        <taxon>Liliopsida</taxon>
        <taxon>Poales</taxon>
        <taxon>Poaceae</taxon>
        <taxon>BOP clade</taxon>
        <taxon>Pooideae</taxon>
        <taxon>Poodae</taxon>
        <taxon>Poeae</taxon>
        <taxon>Poeae Chloroplast Group 2 (Poeae type)</taxon>
        <taxon>Loliodinae</taxon>
        <taxon>Loliinae</taxon>
        <taxon>Lolium</taxon>
    </lineage>
</organism>
<feature type="compositionally biased region" description="Polar residues" evidence="1">
    <location>
        <begin position="386"/>
        <end position="405"/>
    </location>
</feature>
<dbReference type="InterPro" id="IPR013103">
    <property type="entry name" value="RVT_2"/>
</dbReference>
<feature type="compositionally biased region" description="Low complexity" evidence="1">
    <location>
        <begin position="438"/>
        <end position="466"/>
    </location>
</feature>
<dbReference type="EMBL" id="JAUUTY010000003">
    <property type="protein sequence ID" value="KAK1663755.1"/>
    <property type="molecule type" value="Genomic_DNA"/>
</dbReference>
<keyword evidence="4" id="KW-1185">Reference proteome</keyword>
<sequence length="741" mass="78760">MALTPATSSALSLTTVAGPVIAPPAPTAVAPVVAPIAVRLDGKNFMLWRALTLPNLSCARLHGFLDGSSPAPPKTITQGTGDAALSVSNPAYEHWWTLDQKVLGLLLGSMNEDIAAQLIGCTTVGAAWAAVHAMFGAQNSAGVRHLRHQIQALRKEDKPAAEYMQKVKGMADAMAAAGSPLRDDEIIDYMLTGLGKAFNPIASSMNFSMVPVSLAVFYNNVLNFEALQKQQEEDGDWATTTIPAVVAVLQVVTPGREAPAMAVRVAKAMAITARTATAMAVAMAVVMVAVMVAAMEEAATAATGAGAPAVRFAKDGGMRRRTAASATTPTTAPGTLLPPLLVIRLTGLWTRGATDHLTSDFNRLQIHERYGGKDQVQVANGAGSASPVQVSPTAPASDSAWTDPSTPVIDVHVHVPHPKTPTPPSPGSPPSPGPPSAGPSQPVSPAVEGAPSTATPSAAPSSTAPTHAMVTRARDHTRRAKEYTDGTVRYDPRRHAFFATPVSHRDALHDAAWRDAMSEELNALRQTKTWILVPRPAGVNIVGSKWIFKTKQRPDGSVDKYKARLVARGFTQQHGIDYGDTFSPVVKPATVRLVLSLAVSRGWTLRQVDVSNAFLHGFLSEDVYMQQPPGFEDARYPSYVCKLQRSLYGLKQSPRAWYARLSALLATLGFVASKADTSLFTFTHQDVQVYMLVYVDDIVIAGTTTSVVDCLVRSLSASFPIKDLGHLHYFLGLQAARTSGG</sequence>
<dbReference type="PANTHER" id="PTHR47481:SF31">
    <property type="entry name" value="OS01G0873500 PROTEIN"/>
    <property type="match status" value="1"/>
</dbReference>
<dbReference type="Pfam" id="PF14223">
    <property type="entry name" value="Retrotran_gag_2"/>
    <property type="match status" value="1"/>
</dbReference>
<dbReference type="PANTHER" id="PTHR47481">
    <property type="match status" value="1"/>
</dbReference>
<accession>A0AAD8STN7</accession>
<evidence type="ECO:0000259" key="2">
    <source>
        <dbReference type="Pfam" id="PF07727"/>
    </source>
</evidence>
<comment type="caution">
    <text evidence="3">The sequence shown here is derived from an EMBL/GenBank/DDBJ whole genome shotgun (WGS) entry which is preliminary data.</text>
</comment>
<dbReference type="Pfam" id="PF07727">
    <property type="entry name" value="RVT_2"/>
    <property type="match status" value="1"/>
</dbReference>
<evidence type="ECO:0000313" key="4">
    <source>
        <dbReference type="Proteomes" id="UP001231189"/>
    </source>
</evidence>
<feature type="domain" description="Reverse transcriptase Ty1/copia-type" evidence="2">
    <location>
        <begin position="528"/>
        <end position="740"/>
    </location>
</feature>
<evidence type="ECO:0000313" key="3">
    <source>
        <dbReference type="EMBL" id="KAK1663755.1"/>
    </source>
</evidence>
<evidence type="ECO:0000256" key="1">
    <source>
        <dbReference type="SAM" id="MobiDB-lite"/>
    </source>
</evidence>
<feature type="compositionally biased region" description="Pro residues" evidence="1">
    <location>
        <begin position="418"/>
        <end position="437"/>
    </location>
</feature>
<feature type="region of interest" description="Disordered" evidence="1">
    <location>
        <begin position="378"/>
        <end position="487"/>
    </location>
</feature>
<name>A0AAD8STN7_LOLMU</name>
<protein>
    <recommendedName>
        <fullName evidence="2">Reverse transcriptase Ty1/copia-type domain-containing protein</fullName>
    </recommendedName>
</protein>